<keyword evidence="4" id="KW-1185">Reference proteome</keyword>
<dbReference type="GeneID" id="87803645"/>
<dbReference type="RefSeq" id="XP_062622800.1">
    <property type="nucleotide sequence ID" value="XM_062766816.1"/>
</dbReference>
<name>A0AAF1BMJ1_9TREE</name>
<accession>A0AAF1BMJ1</accession>
<protein>
    <recommendedName>
        <fullName evidence="2">Protein CPL1-like domain-containing protein</fullName>
    </recommendedName>
</protein>
<dbReference type="EMBL" id="CP086714">
    <property type="protein sequence ID" value="WOO76768.1"/>
    <property type="molecule type" value="Genomic_DNA"/>
</dbReference>
<dbReference type="Proteomes" id="UP000827549">
    <property type="component" value="Chromosome 1"/>
</dbReference>
<proteinExistence type="predicted"/>
<feature type="signal peptide" evidence="1">
    <location>
        <begin position="1"/>
        <end position="20"/>
    </location>
</feature>
<evidence type="ECO:0000259" key="2">
    <source>
        <dbReference type="Pfam" id="PF21671"/>
    </source>
</evidence>
<organism evidence="3 4">
    <name type="scientific">Vanrija pseudolonga</name>
    <dbReference type="NCBI Taxonomy" id="143232"/>
    <lineage>
        <taxon>Eukaryota</taxon>
        <taxon>Fungi</taxon>
        <taxon>Dikarya</taxon>
        <taxon>Basidiomycota</taxon>
        <taxon>Agaricomycotina</taxon>
        <taxon>Tremellomycetes</taxon>
        <taxon>Trichosporonales</taxon>
        <taxon>Trichosporonaceae</taxon>
        <taxon>Vanrija</taxon>
    </lineage>
</organism>
<sequence length="319" mass="32651">MRSPTVFLATAAVAVTYAQAQTFLQCALLTAGTGILSGLTNQVSSIGSPANSPTGCPAACKANVPGSVYSFFFPIVGGLGSCYCGGAASSPGAGSVSIGTSSTGGCPVGEFDVEYLPATPFTFTGCFSSATITPGTSTSITDDASCFTSCAAGGYKYMALTSAFNSNNYQCQCSNTVTPGPAQTCQVGSVQLYTSSTASGAARRRRNLLAAQEAARTRTLCPPFQTACTIPDSEHNYECVDTRYELESCGGCVTPIFGAQTGIAPARIGTDCTSLPGVAFGGVSCIQGRCHIGRCEPGYQLLRGSCVPALYFNGMKRQE</sequence>
<keyword evidence="1" id="KW-0732">Signal</keyword>
<evidence type="ECO:0000313" key="3">
    <source>
        <dbReference type="EMBL" id="WOO76768.1"/>
    </source>
</evidence>
<dbReference type="Pfam" id="PF21671">
    <property type="entry name" value="CPL1-like"/>
    <property type="match status" value="1"/>
</dbReference>
<dbReference type="InterPro" id="IPR038955">
    <property type="entry name" value="PriA/CPL1_fungi"/>
</dbReference>
<dbReference type="InterPro" id="IPR048661">
    <property type="entry name" value="CPL1-like"/>
</dbReference>
<dbReference type="AlphaFoldDB" id="A0AAF1BMJ1"/>
<dbReference type="PANTHER" id="PTHR35192">
    <property type="entry name" value="PROTEIN, PUTATIVE-RELATED"/>
    <property type="match status" value="1"/>
</dbReference>
<evidence type="ECO:0000256" key="1">
    <source>
        <dbReference type="SAM" id="SignalP"/>
    </source>
</evidence>
<feature type="domain" description="Protein CPL1-like" evidence="2">
    <location>
        <begin position="237"/>
        <end position="301"/>
    </location>
</feature>
<feature type="chain" id="PRO_5042109423" description="Protein CPL1-like domain-containing protein" evidence="1">
    <location>
        <begin position="21"/>
        <end position="319"/>
    </location>
</feature>
<dbReference type="PANTHER" id="PTHR35192:SF2">
    <property type="entry name" value="APPLE DOMAIN-CONTAINING PROTEIN"/>
    <property type="match status" value="1"/>
</dbReference>
<evidence type="ECO:0000313" key="4">
    <source>
        <dbReference type="Proteomes" id="UP000827549"/>
    </source>
</evidence>
<reference evidence="3" key="1">
    <citation type="submission" date="2023-10" db="EMBL/GenBank/DDBJ databases">
        <authorList>
            <person name="Noh H."/>
        </authorList>
    </citation>
    <scope>NUCLEOTIDE SEQUENCE</scope>
    <source>
        <strain evidence="3">DUCC4014</strain>
    </source>
</reference>
<gene>
    <name evidence="3" type="ORF">LOC62_01G000386</name>
</gene>